<evidence type="ECO:0000256" key="6">
    <source>
        <dbReference type="ARBA" id="ARBA00035137"/>
    </source>
</evidence>
<dbReference type="PANTHER" id="PTHR35693:SF1">
    <property type="entry name" value="EXPRESSED PROTEIN"/>
    <property type="match status" value="1"/>
</dbReference>
<keyword evidence="3" id="KW-0689">Ribosomal protein</keyword>
<dbReference type="AlphaFoldDB" id="A0AAD5DZR7"/>
<dbReference type="InterPro" id="IPR023611">
    <property type="entry name" value="mS23_dom_met"/>
</dbReference>
<comment type="caution">
    <text evidence="9">The sequence shown here is derived from an EMBL/GenBank/DDBJ whole genome shotgun (WGS) entry which is preliminary data.</text>
</comment>
<dbReference type="Pfam" id="PF10484">
    <property type="entry name" value="MRP-S23"/>
    <property type="match status" value="1"/>
</dbReference>
<protein>
    <recommendedName>
        <fullName evidence="6">Small ribosomal subunit protein mS23</fullName>
    </recommendedName>
</protein>
<reference evidence="9" key="1">
    <citation type="submission" date="2020-11" db="EMBL/GenBank/DDBJ databases">
        <title>Chlorella ohadii genome sequencing and assembly.</title>
        <authorList>
            <person name="Murik O."/>
            <person name="Treves H."/>
            <person name="Kedem I."/>
            <person name="Shotland Y."/>
            <person name="Kaplan A."/>
        </authorList>
    </citation>
    <scope>NUCLEOTIDE SEQUENCE</scope>
    <source>
        <strain evidence="9">1</strain>
    </source>
</reference>
<sequence length="172" mass="19197">MSKRDILAYTKSLVRAGVMERPLWMAAVERTPPLPAGKPGKRPPSITYPEDELIDAYYRKHPEARLEPIDMASFEPPTARRFALRQLELIEREGMSKRAAAAVAEEELHLQQALRQYADSHGPTQVRQHAKELWQSQHAASSSKAGQLRRKNQQEGGKPQPKAAAAAPQADS</sequence>
<feature type="compositionally biased region" description="Polar residues" evidence="7">
    <location>
        <begin position="134"/>
        <end position="145"/>
    </location>
</feature>
<evidence type="ECO:0000256" key="4">
    <source>
        <dbReference type="ARBA" id="ARBA00023128"/>
    </source>
</evidence>
<comment type="similarity">
    <text evidence="2">Belongs to the mitochondrion-specific ribosomal protein mS23 family.</text>
</comment>
<name>A0AAD5DZR7_9CHLO</name>
<dbReference type="Proteomes" id="UP001205105">
    <property type="component" value="Unassembled WGS sequence"/>
</dbReference>
<keyword evidence="10" id="KW-1185">Reference proteome</keyword>
<dbReference type="CDD" id="cd23701">
    <property type="entry name" value="At1g26750"/>
    <property type="match status" value="1"/>
</dbReference>
<dbReference type="GO" id="GO:0005840">
    <property type="term" value="C:ribosome"/>
    <property type="evidence" value="ECO:0007669"/>
    <property type="project" value="InterPro"/>
</dbReference>
<evidence type="ECO:0000256" key="2">
    <source>
        <dbReference type="ARBA" id="ARBA00009864"/>
    </source>
</evidence>
<keyword evidence="4" id="KW-0496">Mitochondrion</keyword>
<dbReference type="EMBL" id="JADXDR010000038">
    <property type="protein sequence ID" value="KAI7843464.1"/>
    <property type="molecule type" value="Genomic_DNA"/>
</dbReference>
<feature type="region of interest" description="Disordered" evidence="7">
    <location>
        <begin position="119"/>
        <end position="172"/>
    </location>
</feature>
<feature type="domain" description="Small ribosomal subunit protein mS23 conserved" evidence="8">
    <location>
        <begin position="6"/>
        <end position="108"/>
    </location>
</feature>
<proteinExistence type="inferred from homology"/>
<feature type="compositionally biased region" description="Low complexity" evidence="7">
    <location>
        <begin position="158"/>
        <end position="172"/>
    </location>
</feature>
<evidence type="ECO:0000259" key="8">
    <source>
        <dbReference type="Pfam" id="PF10484"/>
    </source>
</evidence>
<feature type="unsure residue" description="E or Q" evidence="9">
    <location>
        <position position="67"/>
    </location>
</feature>
<evidence type="ECO:0000313" key="9">
    <source>
        <dbReference type="EMBL" id="KAI7843464.1"/>
    </source>
</evidence>
<evidence type="ECO:0000256" key="7">
    <source>
        <dbReference type="SAM" id="MobiDB-lite"/>
    </source>
</evidence>
<evidence type="ECO:0000256" key="1">
    <source>
        <dbReference type="ARBA" id="ARBA00004173"/>
    </source>
</evidence>
<organism evidence="9 10">
    <name type="scientific">Chlorella ohadii</name>
    <dbReference type="NCBI Taxonomy" id="2649997"/>
    <lineage>
        <taxon>Eukaryota</taxon>
        <taxon>Viridiplantae</taxon>
        <taxon>Chlorophyta</taxon>
        <taxon>core chlorophytes</taxon>
        <taxon>Trebouxiophyceae</taxon>
        <taxon>Chlorellales</taxon>
        <taxon>Chlorellaceae</taxon>
        <taxon>Chlorella clade</taxon>
        <taxon>Chlorella</taxon>
    </lineage>
</organism>
<accession>A0AAD5DZR7</accession>
<evidence type="ECO:0000256" key="5">
    <source>
        <dbReference type="ARBA" id="ARBA00023274"/>
    </source>
</evidence>
<dbReference type="InterPro" id="IPR059242">
    <property type="entry name" value="mS23_dom"/>
</dbReference>
<dbReference type="PANTHER" id="PTHR35693">
    <property type="entry name" value="EXPRESSED PROTEIN"/>
    <property type="match status" value="1"/>
</dbReference>
<keyword evidence="5" id="KW-0687">Ribonucleoprotein</keyword>
<dbReference type="GO" id="GO:0006412">
    <property type="term" value="P:translation"/>
    <property type="evidence" value="ECO:0007669"/>
    <property type="project" value="InterPro"/>
</dbReference>
<comment type="subcellular location">
    <subcellularLocation>
        <location evidence="1">Mitochondrion</location>
    </subcellularLocation>
</comment>
<evidence type="ECO:0000256" key="3">
    <source>
        <dbReference type="ARBA" id="ARBA00022980"/>
    </source>
</evidence>
<gene>
    <name evidence="9" type="ORF">COHA_002940</name>
</gene>
<dbReference type="GO" id="GO:0003735">
    <property type="term" value="F:structural constituent of ribosome"/>
    <property type="evidence" value="ECO:0007669"/>
    <property type="project" value="InterPro"/>
</dbReference>
<evidence type="ECO:0000313" key="10">
    <source>
        <dbReference type="Proteomes" id="UP001205105"/>
    </source>
</evidence>